<evidence type="ECO:0000313" key="2">
    <source>
        <dbReference type="EMBL" id="KAG5939993.1"/>
    </source>
</evidence>
<dbReference type="AlphaFoldDB" id="A0A9P7ME53"/>
<proteinExistence type="predicted"/>
<dbReference type="Proteomes" id="UP000706124">
    <property type="component" value="Unassembled WGS sequence"/>
</dbReference>
<feature type="compositionally biased region" description="Polar residues" evidence="1">
    <location>
        <begin position="13"/>
        <end position="25"/>
    </location>
</feature>
<name>A0A9P7ME53_9HYPO</name>
<evidence type="ECO:0000313" key="3">
    <source>
        <dbReference type="Proteomes" id="UP000706124"/>
    </source>
</evidence>
<keyword evidence="3" id="KW-1185">Reference proteome</keyword>
<dbReference type="EMBL" id="SRPO01000121">
    <property type="protein sequence ID" value="KAG5939993.1"/>
    <property type="molecule type" value="Genomic_DNA"/>
</dbReference>
<evidence type="ECO:0000256" key="1">
    <source>
        <dbReference type="SAM" id="MobiDB-lite"/>
    </source>
</evidence>
<dbReference type="OrthoDB" id="3918840at2759"/>
<gene>
    <name evidence="2" type="ORF">E4U60_000669</name>
</gene>
<feature type="region of interest" description="Disordered" evidence="1">
    <location>
        <begin position="118"/>
        <end position="137"/>
    </location>
</feature>
<reference evidence="2 3" key="1">
    <citation type="journal article" date="2020" name="bioRxiv">
        <title>Whole genome comparisons of ergot fungi reveals the divergence and evolution of species within the genus Claviceps are the result of varying mechanisms driving genome evolution and host range expansion.</title>
        <authorList>
            <person name="Wyka S.A."/>
            <person name="Mondo S.J."/>
            <person name="Liu M."/>
            <person name="Dettman J."/>
            <person name="Nalam V."/>
            <person name="Broders K.D."/>
        </authorList>
    </citation>
    <scope>NUCLEOTIDE SEQUENCE [LARGE SCALE GENOMIC DNA]</scope>
    <source>
        <strain evidence="2 3">CCC 1485</strain>
    </source>
</reference>
<comment type="caution">
    <text evidence="2">The sequence shown here is derived from an EMBL/GenBank/DDBJ whole genome shotgun (WGS) entry which is preliminary data.</text>
</comment>
<accession>A0A9P7ME53</accession>
<organism evidence="2 3">
    <name type="scientific">Claviceps pazoutovae</name>
    <dbReference type="NCBI Taxonomy" id="1649127"/>
    <lineage>
        <taxon>Eukaryota</taxon>
        <taxon>Fungi</taxon>
        <taxon>Dikarya</taxon>
        <taxon>Ascomycota</taxon>
        <taxon>Pezizomycotina</taxon>
        <taxon>Sordariomycetes</taxon>
        <taxon>Hypocreomycetidae</taxon>
        <taxon>Hypocreales</taxon>
        <taxon>Clavicipitaceae</taxon>
        <taxon>Claviceps</taxon>
    </lineage>
</organism>
<sequence length="137" mass="15155">MVPNTKKKAGSGQMASQQPQRSSATVPLHLRVYQKILDDSYTTPNSMAWQLGTNFTERMGQTMNLISSMAMEMHGIDHAGAAEFGCSFEREVFHKSPSKEVYDQAMANKTLEFYKKRQENESKIQGAGGTPSAKSTS</sequence>
<protein>
    <submittedName>
        <fullName evidence="2">Uncharacterized protein</fullName>
    </submittedName>
</protein>
<feature type="region of interest" description="Disordered" evidence="1">
    <location>
        <begin position="1"/>
        <end position="25"/>
    </location>
</feature>